<gene>
    <name evidence="3" type="ORF">SPPG_04420</name>
</gene>
<evidence type="ECO:0000313" key="3">
    <source>
        <dbReference type="EMBL" id="KND00078.1"/>
    </source>
</evidence>
<reference evidence="3 4" key="1">
    <citation type="submission" date="2009-08" db="EMBL/GenBank/DDBJ databases">
        <title>The Genome Sequence of Spizellomyces punctatus strain DAOM BR117.</title>
        <authorList>
            <consortium name="The Broad Institute Genome Sequencing Platform"/>
            <person name="Russ C."/>
            <person name="Cuomo C."/>
            <person name="Shea T."/>
            <person name="Young S.K."/>
            <person name="Zeng Q."/>
            <person name="Koehrsen M."/>
            <person name="Haas B."/>
            <person name="Borodovsky M."/>
            <person name="Guigo R."/>
            <person name="Alvarado L."/>
            <person name="Berlin A."/>
            <person name="Bochicchio J."/>
            <person name="Borenstein D."/>
            <person name="Chapman S."/>
            <person name="Chen Z."/>
            <person name="Engels R."/>
            <person name="Freedman E."/>
            <person name="Gellesch M."/>
            <person name="Goldberg J."/>
            <person name="Griggs A."/>
            <person name="Gujja S."/>
            <person name="Heiman D."/>
            <person name="Hepburn T."/>
            <person name="Howarth C."/>
            <person name="Jen D."/>
            <person name="Larson L."/>
            <person name="Lewis B."/>
            <person name="Mehta T."/>
            <person name="Park D."/>
            <person name="Pearson M."/>
            <person name="Roberts A."/>
            <person name="Saif S."/>
            <person name="Shenoy N."/>
            <person name="Sisk P."/>
            <person name="Stolte C."/>
            <person name="Sykes S."/>
            <person name="Thomson T."/>
            <person name="Walk T."/>
            <person name="White J."/>
            <person name="Yandava C."/>
            <person name="Burger G."/>
            <person name="Gray M.W."/>
            <person name="Holland P.W.H."/>
            <person name="King N."/>
            <person name="Lang F.B.F."/>
            <person name="Roger A.J."/>
            <person name="Ruiz-Trillo I."/>
            <person name="Lander E."/>
            <person name="Nusbaum C."/>
        </authorList>
    </citation>
    <scope>NUCLEOTIDE SEQUENCE [LARGE SCALE GENOMIC DNA]</scope>
    <source>
        <strain evidence="3 4">DAOM BR117</strain>
    </source>
</reference>
<dbReference type="InParanoid" id="A0A0L0HG88"/>
<feature type="transmembrane region" description="Helical" evidence="2">
    <location>
        <begin position="175"/>
        <end position="199"/>
    </location>
</feature>
<feature type="transmembrane region" description="Helical" evidence="2">
    <location>
        <begin position="42"/>
        <end position="62"/>
    </location>
</feature>
<sequence>MEELSDWHGEQSKPLLLTLIARQDVSGRREPTTYTDTQVVDLNLRVAAMTLMCVNIAVYFIAFKNRSSLVSRLILVFLLAQISGVIVQAIPKFQQTKNDVLTIYIGIFLLLLASETFNWVLYVRFNLVAPFNRKLRLITLTWLCIETLCITGNYLLWCYGVASGKGEYRVLSAKIYSGLSVIQAASALVMSGYFVSIYYFPKLLRLRSTSTTKIVFSRFFTGGLLYLALECVLHLGYTVLFYITPEHQTSANSVTTAVRYAIFLVFIFQIRNATAESSLGDDESGTADVTMNFFRTAAVKDDGFSDGPIFHGHYTPPKLPQKTFSSVMYAYRSDFSPDDGAQEVSIGYVPSKQAEVQYADVHTVRQHSAEIDDSSSQSSSSPRQSMYAGSIMSPPPEGGVEWPGKYVLGKRYSSSVDTI</sequence>
<keyword evidence="2" id="KW-0472">Membrane</keyword>
<keyword evidence="2" id="KW-1133">Transmembrane helix</keyword>
<feature type="transmembrane region" description="Helical" evidence="2">
    <location>
        <begin position="249"/>
        <end position="268"/>
    </location>
</feature>
<feature type="transmembrane region" description="Helical" evidence="2">
    <location>
        <begin position="135"/>
        <end position="155"/>
    </location>
</feature>
<dbReference type="VEuPathDB" id="FungiDB:SPPG_04420"/>
<dbReference type="EMBL" id="KQ257456">
    <property type="protein sequence ID" value="KND00078.1"/>
    <property type="molecule type" value="Genomic_DNA"/>
</dbReference>
<feature type="transmembrane region" description="Helical" evidence="2">
    <location>
        <begin position="69"/>
        <end position="90"/>
    </location>
</feature>
<evidence type="ECO:0000256" key="2">
    <source>
        <dbReference type="SAM" id="Phobius"/>
    </source>
</evidence>
<evidence type="ECO:0000313" key="4">
    <source>
        <dbReference type="Proteomes" id="UP000053201"/>
    </source>
</evidence>
<dbReference type="GeneID" id="27687867"/>
<dbReference type="RefSeq" id="XP_016608117.1">
    <property type="nucleotide sequence ID" value="XM_016752656.1"/>
</dbReference>
<dbReference type="Proteomes" id="UP000053201">
    <property type="component" value="Unassembled WGS sequence"/>
</dbReference>
<accession>A0A0L0HG88</accession>
<proteinExistence type="predicted"/>
<feature type="compositionally biased region" description="Low complexity" evidence="1">
    <location>
        <begin position="374"/>
        <end position="385"/>
    </location>
</feature>
<dbReference type="AlphaFoldDB" id="A0A0L0HG88"/>
<feature type="transmembrane region" description="Helical" evidence="2">
    <location>
        <begin position="102"/>
        <end position="123"/>
    </location>
</feature>
<protein>
    <submittedName>
        <fullName evidence="3">Uncharacterized protein</fullName>
    </submittedName>
</protein>
<keyword evidence="2" id="KW-0812">Transmembrane</keyword>
<dbReference type="OrthoDB" id="2117402at2759"/>
<name>A0A0L0HG88_SPIPD</name>
<feature type="region of interest" description="Disordered" evidence="1">
    <location>
        <begin position="364"/>
        <end position="404"/>
    </location>
</feature>
<organism evidence="3 4">
    <name type="scientific">Spizellomyces punctatus (strain DAOM BR117)</name>
    <dbReference type="NCBI Taxonomy" id="645134"/>
    <lineage>
        <taxon>Eukaryota</taxon>
        <taxon>Fungi</taxon>
        <taxon>Fungi incertae sedis</taxon>
        <taxon>Chytridiomycota</taxon>
        <taxon>Chytridiomycota incertae sedis</taxon>
        <taxon>Chytridiomycetes</taxon>
        <taxon>Spizellomycetales</taxon>
        <taxon>Spizellomycetaceae</taxon>
        <taxon>Spizellomyces</taxon>
    </lineage>
</organism>
<evidence type="ECO:0000256" key="1">
    <source>
        <dbReference type="SAM" id="MobiDB-lite"/>
    </source>
</evidence>
<feature type="transmembrane region" description="Helical" evidence="2">
    <location>
        <begin position="219"/>
        <end position="243"/>
    </location>
</feature>
<keyword evidence="4" id="KW-1185">Reference proteome</keyword>